<dbReference type="PANTHER" id="PTHR12750">
    <property type="entry name" value="DIPHOSPHOINOSITOL PENTAKISPHOSPHATE KINASE"/>
    <property type="match status" value="1"/>
</dbReference>
<dbReference type="EMBL" id="JABANO010003447">
    <property type="protein sequence ID" value="KAF4756797.1"/>
    <property type="molecule type" value="Genomic_DNA"/>
</dbReference>
<keyword evidence="4" id="KW-1185">Reference proteome</keyword>
<organism evidence="3 4">
    <name type="scientific">Perkinsus olseni</name>
    <name type="common">Perkinsus atlanticus</name>
    <dbReference type="NCBI Taxonomy" id="32597"/>
    <lineage>
        <taxon>Eukaryota</taxon>
        <taxon>Sar</taxon>
        <taxon>Alveolata</taxon>
        <taxon>Perkinsozoa</taxon>
        <taxon>Perkinsea</taxon>
        <taxon>Perkinsida</taxon>
        <taxon>Perkinsidae</taxon>
        <taxon>Perkinsus</taxon>
    </lineage>
</organism>
<protein>
    <submittedName>
        <fullName evidence="3">Uncharacterized protein</fullName>
    </submittedName>
</protein>
<evidence type="ECO:0000313" key="3">
    <source>
        <dbReference type="EMBL" id="KAF4756797.1"/>
    </source>
</evidence>
<dbReference type="GO" id="GO:0033857">
    <property type="term" value="F:5-diphosphoinositol pentakisphosphate 1-kinase activity"/>
    <property type="evidence" value="ECO:0007669"/>
    <property type="project" value="TreeGrafter"/>
</dbReference>
<reference evidence="3 4" key="1">
    <citation type="submission" date="2020-04" db="EMBL/GenBank/DDBJ databases">
        <title>Perkinsus olseni comparative genomics.</title>
        <authorList>
            <person name="Bogema D.R."/>
        </authorList>
    </citation>
    <scope>NUCLEOTIDE SEQUENCE [LARGE SCALE GENOMIC DNA]</scope>
    <source>
        <strain evidence="3 4">ATCC PRA-207</strain>
    </source>
</reference>
<dbReference type="InterPro" id="IPR029033">
    <property type="entry name" value="His_PPase_superfam"/>
</dbReference>
<gene>
    <name evidence="3" type="ORF">FOZ63_013454</name>
</gene>
<dbReference type="PROSITE" id="PS00616">
    <property type="entry name" value="HIS_ACID_PHOSPHAT_1"/>
    <property type="match status" value="1"/>
</dbReference>
<dbReference type="InterPro" id="IPR033379">
    <property type="entry name" value="Acid_Pase_AS"/>
</dbReference>
<dbReference type="GO" id="GO:0000828">
    <property type="term" value="F:inositol hexakisphosphate kinase activity"/>
    <property type="evidence" value="ECO:0007669"/>
    <property type="project" value="TreeGrafter"/>
</dbReference>
<comment type="catalytic activity">
    <reaction evidence="2">
        <text>1D-myo-inositol hexakisphosphate + ATP = 1-diphospho-1D-myo-inositol 2,3,4,5,6-pentakisphosphate + ADP</text>
        <dbReference type="Rhea" id="RHEA:37459"/>
        <dbReference type="ChEBI" id="CHEBI:30616"/>
        <dbReference type="ChEBI" id="CHEBI:58130"/>
        <dbReference type="ChEBI" id="CHEBI:74946"/>
        <dbReference type="ChEBI" id="CHEBI:456216"/>
        <dbReference type="EC" id="2.7.4.24"/>
    </reaction>
    <physiologicalReaction direction="left-to-right" evidence="2">
        <dbReference type="Rhea" id="RHEA:37460"/>
    </physiologicalReaction>
</comment>
<dbReference type="Proteomes" id="UP000553632">
    <property type="component" value="Unassembled WGS sequence"/>
</dbReference>
<name>A0A7J6UI00_PEROL</name>
<proteinExistence type="predicted"/>
<sequence>DKKYLYEPFLPTGGMDVKVYMVGEMYSHAEARKAPTVDGKVMRNKNGKEIRYPITLSEVEKACGALIVQAFGQFVTGFDVLRTTGRSIVCDVNGWSFVKGNQRYYDDCAILVQKFFLDRFHITFTMPIPALKNEERMSEPINRTTPEVDEADEENFQHDKLRAVMIIMRHGDRKPKEKHKFKSSHKYFLDYINKPSRTEDDDDEDDSDIGIS</sequence>
<comment type="caution">
    <text evidence="3">The sequence shown here is derived from an EMBL/GenBank/DDBJ whole genome shotgun (WGS) entry which is preliminary data.</text>
</comment>
<feature type="non-terminal residue" evidence="3">
    <location>
        <position position="1"/>
    </location>
</feature>
<dbReference type="Gene3D" id="3.30.470.20">
    <property type="entry name" value="ATP-grasp fold, B domain"/>
    <property type="match status" value="1"/>
</dbReference>
<comment type="catalytic activity">
    <reaction evidence="1">
        <text>5-diphospho-1D-myo-inositol 1,2,3,4,6-pentakisphosphate + ATP + H(+) = 1,5-bis(diphospho)-1D-myo-inositol 2,3,4,6-tetrakisphosphate + ADP</text>
        <dbReference type="Rhea" id="RHEA:10276"/>
        <dbReference type="ChEBI" id="CHEBI:15378"/>
        <dbReference type="ChEBI" id="CHEBI:30616"/>
        <dbReference type="ChEBI" id="CHEBI:58628"/>
        <dbReference type="ChEBI" id="CHEBI:77983"/>
        <dbReference type="ChEBI" id="CHEBI:456216"/>
        <dbReference type="EC" id="2.7.4.24"/>
    </reaction>
    <physiologicalReaction direction="left-to-right" evidence="1">
        <dbReference type="Rhea" id="RHEA:10277"/>
    </physiologicalReaction>
</comment>
<accession>A0A7J6UI00</accession>
<dbReference type="InterPro" id="IPR037446">
    <property type="entry name" value="His_Pase_VIP1"/>
</dbReference>
<evidence type="ECO:0000256" key="2">
    <source>
        <dbReference type="ARBA" id="ARBA00034629"/>
    </source>
</evidence>
<dbReference type="GO" id="GO:0006020">
    <property type="term" value="P:inositol metabolic process"/>
    <property type="evidence" value="ECO:0007669"/>
    <property type="project" value="TreeGrafter"/>
</dbReference>
<dbReference type="PANTHER" id="PTHR12750:SF9">
    <property type="entry name" value="INOSITOL HEXAKISPHOSPHATE AND DIPHOSPHOINOSITOL-PENTAKISPHOSPHATE KINASE"/>
    <property type="match status" value="1"/>
</dbReference>
<evidence type="ECO:0000256" key="1">
    <source>
        <dbReference type="ARBA" id="ARBA00033696"/>
    </source>
</evidence>
<feature type="non-terminal residue" evidence="3">
    <location>
        <position position="212"/>
    </location>
</feature>
<dbReference type="GO" id="GO:0032958">
    <property type="term" value="P:inositol phosphate biosynthetic process"/>
    <property type="evidence" value="ECO:0007669"/>
    <property type="project" value="TreeGrafter"/>
</dbReference>
<evidence type="ECO:0000313" key="4">
    <source>
        <dbReference type="Proteomes" id="UP000553632"/>
    </source>
</evidence>
<dbReference type="AlphaFoldDB" id="A0A7J6UI00"/>
<dbReference type="SUPFAM" id="SSF53254">
    <property type="entry name" value="Phosphoglycerate mutase-like"/>
    <property type="match status" value="1"/>
</dbReference>